<gene>
    <name evidence="2" type="ORF">A2382_00465</name>
</gene>
<reference evidence="2 3" key="1">
    <citation type="journal article" date="2016" name="Nat. Commun.">
        <title>Thousands of microbial genomes shed light on interconnected biogeochemical processes in an aquifer system.</title>
        <authorList>
            <person name="Anantharaman K."/>
            <person name="Brown C.T."/>
            <person name="Hug L.A."/>
            <person name="Sharon I."/>
            <person name="Castelle C.J."/>
            <person name="Probst A.J."/>
            <person name="Thomas B.C."/>
            <person name="Singh A."/>
            <person name="Wilkins M.J."/>
            <person name="Karaoz U."/>
            <person name="Brodie E.L."/>
            <person name="Williams K.H."/>
            <person name="Hubbard S.S."/>
            <person name="Banfield J.F."/>
        </authorList>
    </citation>
    <scope>NUCLEOTIDE SEQUENCE [LARGE SCALE GENOMIC DNA]</scope>
</reference>
<keyword evidence="1" id="KW-1133">Transmembrane helix</keyword>
<dbReference type="AlphaFoldDB" id="A0A1F8CSB6"/>
<evidence type="ECO:0000256" key="1">
    <source>
        <dbReference type="SAM" id="Phobius"/>
    </source>
</evidence>
<feature type="transmembrane region" description="Helical" evidence="1">
    <location>
        <begin position="330"/>
        <end position="348"/>
    </location>
</feature>
<sequence length="577" mass="66356">MKNLIWIIRVLRWKQFLPVLAVIFFGLLAGKGLIGEGYFNMHDDLQMMRQLEMEKCFFDLQIPCRWVPDMGYGFGYPLFNFYPPLPYLVGQGIRAIGFTFVDTVKILFIFSFVASGLTMYMLASEFFGIFGGVLASVFYIWAPYHSVDVYVRGAMNEAWALIWFPFIFWASYKLITEKKKEKSLIWVIELALAWFGLFTSHNLMVLIFSPLFAVWCLIWLFANKSWKRIPNLLIAGAWSFGLSAFFTIPVLLEKGKVATETLVVGYYEYTAHFANISQLLFSRFWGYGPSVWLADGDRMSFQIGWIHWILSLAVLAFLIVRILKTRRIELEVLLVGFFIASGWFAAFMAHSRSTPIWGLFNELKFVQFPWRFLTIVIFSFSFVSGWVGKRLPKIVGLGLIIGVLVYSWNYFLPERGKLGPLTDEKKFTGVAWDMQQTAGIYDYLPKAAKTAPKAPRGRAIDVVKGEGDIPMIEEGTDWAKAVVYMKEEGTIRINIIDFDGWRVMLDGEVVSHYIPENEEWGRMYLDLSGGRHEISVKLYDTMPRKIGNVISLLSWIGIIYLLFRLKKSPLKNIESKG</sequence>
<feature type="transmembrane region" description="Helical" evidence="1">
    <location>
        <begin position="150"/>
        <end position="171"/>
    </location>
</feature>
<feature type="transmembrane region" description="Helical" evidence="1">
    <location>
        <begin position="126"/>
        <end position="144"/>
    </location>
</feature>
<feature type="transmembrane region" description="Helical" evidence="1">
    <location>
        <begin position="92"/>
        <end position="114"/>
    </location>
</feature>
<feature type="transmembrane region" description="Helical" evidence="1">
    <location>
        <begin position="229"/>
        <end position="252"/>
    </location>
</feature>
<evidence type="ECO:0000313" key="3">
    <source>
        <dbReference type="Proteomes" id="UP000178999"/>
    </source>
</evidence>
<keyword evidence="1" id="KW-0472">Membrane</keyword>
<proteinExistence type="predicted"/>
<organism evidence="2 3">
    <name type="scientific">Candidatus Woesebacteria bacterium RIFOXYB1_FULL_38_16</name>
    <dbReference type="NCBI Taxonomy" id="1802538"/>
    <lineage>
        <taxon>Bacteria</taxon>
        <taxon>Candidatus Woeseibacteriota</taxon>
    </lineage>
</organism>
<feature type="transmembrane region" description="Helical" evidence="1">
    <location>
        <begin position="183"/>
        <end position="199"/>
    </location>
</feature>
<feature type="transmembrane region" description="Helical" evidence="1">
    <location>
        <begin position="394"/>
        <end position="411"/>
    </location>
</feature>
<protein>
    <recommendedName>
        <fullName evidence="4">Membrane protein 6-pyruvoyl-tetrahydropterin synthase-related domain-containing protein</fullName>
    </recommendedName>
</protein>
<feature type="transmembrane region" description="Helical" evidence="1">
    <location>
        <begin position="546"/>
        <end position="563"/>
    </location>
</feature>
<evidence type="ECO:0000313" key="2">
    <source>
        <dbReference type="EMBL" id="OGM79243.1"/>
    </source>
</evidence>
<name>A0A1F8CSB6_9BACT</name>
<feature type="transmembrane region" description="Helical" evidence="1">
    <location>
        <begin position="305"/>
        <end position="323"/>
    </location>
</feature>
<feature type="transmembrane region" description="Helical" evidence="1">
    <location>
        <begin position="16"/>
        <end position="34"/>
    </location>
</feature>
<accession>A0A1F8CSB6</accession>
<dbReference type="Proteomes" id="UP000178999">
    <property type="component" value="Unassembled WGS sequence"/>
</dbReference>
<feature type="transmembrane region" description="Helical" evidence="1">
    <location>
        <begin position="205"/>
        <end position="222"/>
    </location>
</feature>
<dbReference type="STRING" id="1802538.A2382_00465"/>
<evidence type="ECO:0008006" key="4">
    <source>
        <dbReference type="Google" id="ProtNLM"/>
    </source>
</evidence>
<dbReference type="EMBL" id="MGHY01000018">
    <property type="protein sequence ID" value="OGM79243.1"/>
    <property type="molecule type" value="Genomic_DNA"/>
</dbReference>
<feature type="transmembrane region" description="Helical" evidence="1">
    <location>
        <begin position="368"/>
        <end position="387"/>
    </location>
</feature>
<comment type="caution">
    <text evidence="2">The sequence shown here is derived from an EMBL/GenBank/DDBJ whole genome shotgun (WGS) entry which is preliminary data.</text>
</comment>
<keyword evidence="1" id="KW-0812">Transmembrane</keyword>